<dbReference type="OrthoDB" id="9802453at2"/>
<dbReference type="EMBL" id="MWPV01000001">
    <property type="protein sequence ID" value="OUL58895.1"/>
    <property type="molecule type" value="Genomic_DNA"/>
</dbReference>
<comment type="catalytic activity">
    <reaction evidence="9">
        <text>acetate + ATP = acetyl phosphate + ADP</text>
        <dbReference type="Rhea" id="RHEA:11352"/>
        <dbReference type="ChEBI" id="CHEBI:22191"/>
        <dbReference type="ChEBI" id="CHEBI:30089"/>
        <dbReference type="ChEBI" id="CHEBI:30616"/>
        <dbReference type="ChEBI" id="CHEBI:456216"/>
        <dbReference type="EC" id="2.7.2.1"/>
    </reaction>
</comment>
<dbReference type="GO" id="GO:0006085">
    <property type="term" value="P:acetyl-CoA biosynthetic process"/>
    <property type="evidence" value="ECO:0007669"/>
    <property type="project" value="UniProtKB-UniRule"/>
</dbReference>
<comment type="function">
    <text evidence="9">Catalyzes the formation of acetyl phosphate from acetate and ATP. Can also catalyze the reverse reaction.</text>
</comment>
<dbReference type="GO" id="GO:0006083">
    <property type="term" value="P:acetate metabolic process"/>
    <property type="evidence" value="ECO:0007669"/>
    <property type="project" value="TreeGrafter"/>
</dbReference>
<feature type="binding site" evidence="9">
    <location>
        <position position="384"/>
    </location>
    <ligand>
        <name>Mg(2+)</name>
        <dbReference type="ChEBI" id="CHEBI:18420"/>
    </ligand>
</feature>
<dbReference type="CDD" id="cd24010">
    <property type="entry name" value="ASKHA_NBD_AcK_PK"/>
    <property type="match status" value="1"/>
</dbReference>
<feature type="site" description="Transition state stabilizer" evidence="9">
    <location>
        <position position="239"/>
    </location>
</feature>
<keyword evidence="5 9" id="KW-0547">Nucleotide-binding</keyword>
<dbReference type="PROSITE" id="PS01075">
    <property type="entry name" value="ACETATE_KINASE_1"/>
    <property type="match status" value="1"/>
</dbReference>
<dbReference type="HAMAP" id="MF_00020">
    <property type="entry name" value="Acetate_kinase"/>
    <property type="match status" value="1"/>
</dbReference>
<dbReference type="InterPro" id="IPR004372">
    <property type="entry name" value="Ac/propionate_kinase"/>
</dbReference>
<dbReference type="SUPFAM" id="SSF53067">
    <property type="entry name" value="Actin-like ATPase domain"/>
    <property type="match status" value="2"/>
</dbReference>
<keyword evidence="12" id="KW-1185">Reference proteome</keyword>
<dbReference type="AlphaFoldDB" id="A0A244CTG2"/>
<feature type="binding site" evidence="9">
    <location>
        <position position="10"/>
    </location>
    <ligand>
        <name>Mg(2+)</name>
        <dbReference type="ChEBI" id="CHEBI:18420"/>
    </ligand>
</feature>
<reference evidence="11 12" key="1">
    <citation type="submission" date="2017-02" db="EMBL/GenBank/DDBJ databases">
        <title>Pseudoalteromonas ulvae TC14 Genome.</title>
        <authorList>
            <person name="Molmeret M."/>
        </authorList>
    </citation>
    <scope>NUCLEOTIDE SEQUENCE [LARGE SCALE GENOMIC DNA]</scope>
    <source>
        <strain evidence="11">TC14</strain>
    </source>
</reference>
<dbReference type="GO" id="GO:0005829">
    <property type="term" value="C:cytosol"/>
    <property type="evidence" value="ECO:0007669"/>
    <property type="project" value="TreeGrafter"/>
</dbReference>
<feature type="site" description="Transition state stabilizer" evidence="9">
    <location>
        <position position="178"/>
    </location>
</feature>
<proteinExistence type="inferred from homology"/>
<dbReference type="UniPathway" id="UPA00340">
    <property type="reaction ID" value="UER00458"/>
</dbReference>
<feature type="binding site" evidence="9">
    <location>
        <begin position="281"/>
        <end position="283"/>
    </location>
    <ligand>
        <name>ATP</name>
        <dbReference type="ChEBI" id="CHEBI:30616"/>
    </ligand>
</feature>
<comment type="cofactor">
    <cofactor evidence="9">
        <name>Mg(2+)</name>
        <dbReference type="ChEBI" id="CHEBI:18420"/>
    </cofactor>
    <cofactor evidence="9">
        <name>Mn(2+)</name>
        <dbReference type="ChEBI" id="CHEBI:29035"/>
    </cofactor>
    <text evidence="9">Mg(2+). Can also accept Mn(2+).</text>
</comment>
<protein>
    <recommendedName>
        <fullName evidence="9">Acetate kinase</fullName>
        <ecNumber evidence="9">2.7.2.1</ecNumber>
    </recommendedName>
    <alternativeName>
        <fullName evidence="9">Acetokinase</fullName>
    </alternativeName>
</protein>
<dbReference type="PROSITE" id="PS01076">
    <property type="entry name" value="ACETATE_KINASE_2"/>
    <property type="match status" value="1"/>
</dbReference>
<organism evidence="11 12">
    <name type="scientific">Pseudoalteromonas ulvae</name>
    <dbReference type="NCBI Taxonomy" id="107327"/>
    <lineage>
        <taxon>Bacteria</taxon>
        <taxon>Pseudomonadati</taxon>
        <taxon>Pseudomonadota</taxon>
        <taxon>Gammaproteobacteria</taxon>
        <taxon>Alteromonadales</taxon>
        <taxon>Pseudoalteromonadaceae</taxon>
        <taxon>Pseudoalteromonas</taxon>
    </lineage>
</organism>
<dbReference type="NCBIfam" id="TIGR00016">
    <property type="entry name" value="ackA"/>
    <property type="match status" value="1"/>
</dbReference>
<dbReference type="Gene3D" id="3.30.420.40">
    <property type="match status" value="2"/>
</dbReference>
<evidence type="ECO:0000256" key="4">
    <source>
        <dbReference type="ARBA" id="ARBA00022723"/>
    </source>
</evidence>
<feature type="binding site" evidence="9">
    <location>
        <begin position="206"/>
        <end position="210"/>
    </location>
    <ligand>
        <name>ATP</name>
        <dbReference type="ChEBI" id="CHEBI:30616"/>
    </ligand>
</feature>
<comment type="caution">
    <text evidence="11">The sequence shown here is derived from an EMBL/GenBank/DDBJ whole genome shotgun (WGS) entry which is preliminary data.</text>
</comment>
<evidence type="ECO:0000256" key="9">
    <source>
        <dbReference type="HAMAP-Rule" id="MF_00020"/>
    </source>
</evidence>
<dbReference type="Pfam" id="PF00871">
    <property type="entry name" value="Acetate_kinase"/>
    <property type="match status" value="1"/>
</dbReference>
<dbReference type="GO" id="GO:0000287">
    <property type="term" value="F:magnesium ion binding"/>
    <property type="evidence" value="ECO:0007669"/>
    <property type="project" value="UniProtKB-UniRule"/>
</dbReference>
<evidence type="ECO:0000313" key="12">
    <source>
        <dbReference type="Proteomes" id="UP000194841"/>
    </source>
</evidence>
<name>A0A244CTG2_PSEDV</name>
<accession>A0A244CTG2</accession>
<evidence type="ECO:0000256" key="6">
    <source>
        <dbReference type="ARBA" id="ARBA00022777"/>
    </source>
</evidence>
<keyword evidence="4 9" id="KW-0479">Metal-binding</keyword>
<dbReference type="PANTHER" id="PTHR21060">
    <property type="entry name" value="ACETATE KINASE"/>
    <property type="match status" value="1"/>
</dbReference>
<dbReference type="InterPro" id="IPR043129">
    <property type="entry name" value="ATPase_NBD"/>
</dbReference>
<sequence length="400" mass="43203">MLDQHVLVLNCGSSSLKFAILDAQSGDELITGLAECLISEDARLKYSYQGQKQTESLIANASHQQAITRLVDIIKANKLERSLIAVGHRVVHGGEHFTQSVVITEHVKQVIADTISLAPLHNPANLVGIEAAEKAFDTLPQVAVFDTAFHQTMPKHAYLYALPYELYQQHGVRRYGFHGTSHHYVAKQAATVLQQPFETLALISAHLGNGCSVTAIKNGVSVDTSMGLTPLEGVVMGTRSGDIDPGLFNFLTQQLGYSAVKIDTLLNKQSGLLGLSKLSNDCRTIEDAHLAGNAQASLALEVFCYRLAKQIAAYVVPLGTLDGLIFTGGIGENSQLIRQKVIDSLNFFGFKLNEQANSQARFGQSGVITSNQTGPQALVIPTNEEWMIARDAAALALEVI</sequence>
<evidence type="ECO:0000256" key="5">
    <source>
        <dbReference type="ARBA" id="ARBA00022741"/>
    </source>
</evidence>
<dbReference type="PRINTS" id="PR00471">
    <property type="entry name" value="ACETATEKNASE"/>
</dbReference>
<feature type="binding site" evidence="9">
    <location>
        <position position="89"/>
    </location>
    <ligand>
        <name>substrate</name>
    </ligand>
</feature>
<keyword evidence="8 9" id="KW-0460">Magnesium</keyword>
<dbReference type="PANTHER" id="PTHR21060:SF21">
    <property type="entry name" value="ACETATE KINASE"/>
    <property type="match status" value="1"/>
</dbReference>
<dbReference type="PIRSF" id="PIRSF000722">
    <property type="entry name" value="Acetate_prop_kin"/>
    <property type="match status" value="1"/>
</dbReference>
<dbReference type="InterPro" id="IPR000890">
    <property type="entry name" value="Aliphatic_acid_kin_short-chain"/>
</dbReference>
<evidence type="ECO:0000313" key="11">
    <source>
        <dbReference type="EMBL" id="OUL58895.1"/>
    </source>
</evidence>
<feature type="active site" description="Proton donor/acceptor" evidence="9">
    <location>
        <position position="146"/>
    </location>
</feature>
<evidence type="ECO:0000256" key="10">
    <source>
        <dbReference type="RuleBase" id="RU003835"/>
    </source>
</evidence>
<keyword evidence="7 9" id="KW-0067">ATP-binding</keyword>
<evidence type="ECO:0000256" key="7">
    <source>
        <dbReference type="ARBA" id="ARBA00022840"/>
    </source>
</evidence>
<keyword evidence="6 9" id="KW-0418">Kinase</keyword>
<dbReference type="GO" id="GO:0005524">
    <property type="term" value="F:ATP binding"/>
    <property type="evidence" value="ECO:0007669"/>
    <property type="project" value="UniProtKB-KW"/>
</dbReference>
<comment type="similarity">
    <text evidence="1 9 10">Belongs to the acetokinase family.</text>
</comment>
<comment type="subunit">
    <text evidence="9">Homodimer.</text>
</comment>
<dbReference type="InterPro" id="IPR023865">
    <property type="entry name" value="Aliphatic_acid_kinase_CS"/>
</dbReference>
<dbReference type="EC" id="2.7.2.1" evidence="9"/>
<feature type="binding site" evidence="9">
    <location>
        <position position="17"/>
    </location>
    <ligand>
        <name>ATP</name>
        <dbReference type="ChEBI" id="CHEBI:30616"/>
    </ligand>
</feature>
<evidence type="ECO:0000256" key="8">
    <source>
        <dbReference type="ARBA" id="ARBA00022842"/>
    </source>
</evidence>
<feature type="binding site" evidence="9">
    <location>
        <begin position="329"/>
        <end position="333"/>
    </location>
    <ligand>
        <name>ATP</name>
        <dbReference type="ChEBI" id="CHEBI:30616"/>
    </ligand>
</feature>
<evidence type="ECO:0000256" key="1">
    <source>
        <dbReference type="ARBA" id="ARBA00008748"/>
    </source>
</evidence>
<gene>
    <name evidence="9" type="primary">ackA</name>
    <name evidence="11" type="ORF">B1199_01015</name>
</gene>
<dbReference type="Proteomes" id="UP000194841">
    <property type="component" value="Unassembled WGS sequence"/>
</dbReference>
<evidence type="ECO:0000256" key="2">
    <source>
        <dbReference type="ARBA" id="ARBA00022490"/>
    </source>
</evidence>
<keyword evidence="2 9" id="KW-0963">Cytoplasm</keyword>
<dbReference type="GO" id="GO:0008776">
    <property type="term" value="F:acetate kinase activity"/>
    <property type="evidence" value="ECO:0007669"/>
    <property type="project" value="UniProtKB-UniRule"/>
</dbReference>
<comment type="pathway">
    <text evidence="9">Metabolic intermediate biosynthesis; acetyl-CoA biosynthesis; acetyl-CoA from acetate: step 1/2.</text>
</comment>
<comment type="subcellular location">
    <subcellularLocation>
        <location evidence="9">Cytoplasm</location>
    </subcellularLocation>
</comment>
<keyword evidence="3 9" id="KW-0808">Transferase</keyword>
<dbReference type="RefSeq" id="WP_086742273.1">
    <property type="nucleotide sequence ID" value="NZ_MWPV01000001.1"/>
</dbReference>
<evidence type="ECO:0000256" key="3">
    <source>
        <dbReference type="ARBA" id="ARBA00022679"/>
    </source>
</evidence>